<protein>
    <submittedName>
        <fullName evidence="2">ATP dependent DNA ligase domain-containing protein</fullName>
    </submittedName>
</protein>
<dbReference type="GO" id="GO:0005524">
    <property type="term" value="F:ATP binding"/>
    <property type="evidence" value="ECO:0007669"/>
    <property type="project" value="InterPro"/>
</dbReference>
<accession>A0A1I2SFW8</accession>
<name>A0A1I2SFW8_9BACL</name>
<dbReference type="GO" id="GO:0006310">
    <property type="term" value="P:DNA recombination"/>
    <property type="evidence" value="ECO:0007669"/>
    <property type="project" value="InterPro"/>
</dbReference>
<dbReference type="GO" id="GO:0006281">
    <property type="term" value="P:DNA repair"/>
    <property type="evidence" value="ECO:0007669"/>
    <property type="project" value="InterPro"/>
</dbReference>
<dbReference type="STRING" id="201973.SAMN04488025_1396"/>
<feature type="domain" description="ATP-dependent DNA ligase family profile" evidence="1">
    <location>
        <begin position="15"/>
        <end position="102"/>
    </location>
</feature>
<dbReference type="GO" id="GO:0003910">
    <property type="term" value="F:DNA ligase (ATP) activity"/>
    <property type="evidence" value="ECO:0007669"/>
    <property type="project" value="InterPro"/>
</dbReference>
<proteinExistence type="predicted"/>
<dbReference type="EMBL" id="FOOK01000039">
    <property type="protein sequence ID" value="SFG49026.1"/>
    <property type="molecule type" value="Genomic_DNA"/>
</dbReference>
<dbReference type="Gene3D" id="3.30.470.30">
    <property type="entry name" value="DNA ligase/mRNA capping enzyme"/>
    <property type="match status" value="1"/>
</dbReference>
<dbReference type="SUPFAM" id="SSF56091">
    <property type="entry name" value="DNA ligase/mRNA capping enzyme, catalytic domain"/>
    <property type="match status" value="1"/>
</dbReference>
<dbReference type="Pfam" id="PF01068">
    <property type="entry name" value="DNA_ligase_A_M"/>
    <property type="match status" value="1"/>
</dbReference>
<dbReference type="OrthoDB" id="5503604at2"/>
<dbReference type="AlphaFoldDB" id="A0A1I2SFW8"/>
<dbReference type="Proteomes" id="UP000198661">
    <property type="component" value="Unassembled WGS sequence"/>
</dbReference>
<organism evidence="2 3">
    <name type="scientific">Planifilum fulgidum</name>
    <dbReference type="NCBI Taxonomy" id="201973"/>
    <lineage>
        <taxon>Bacteria</taxon>
        <taxon>Bacillati</taxon>
        <taxon>Bacillota</taxon>
        <taxon>Bacilli</taxon>
        <taxon>Bacillales</taxon>
        <taxon>Thermoactinomycetaceae</taxon>
        <taxon>Planifilum</taxon>
    </lineage>
</organism>
<evidence type="ECO:0000313" key="2">
    <source>
        <dbReference type="EMBL" id="SFG49026.1"/>
    </source>
</evidence>
<evidence type="ECO:0000313" key="3">
    <source>
        <dbReference type="Proteomes" id="UP000198661"/>
    </source>
</evidence>
<keyword evidence="2" id="KW-0436">Ligase</keyword>
<keyword evidence="3" id="KW-1185">Reference proteome</keyword>
<sequence>MEGMKACIRHGNVFDRFPELKECFIPNGTVLDGKLIMTDGECIPHFEQVMKQLQTRSLLKIEQLARVFSVQYVVFDILYHRGKAVLGRPLMERKTLLDECKNDVLAQIRFEGNETGLFEATGYAGLGNL</sequence>
<evidence type="ECO:0000259" key="1">
    <source>
        <dbReference type="Pfam" id="PF01068"/>
    </source>
</evidence>
<gene>
    <name evidence="2" type="ORF">SAMN04488025_1396</name>
</gene>
<dbReference type="InterPro" id="IPR012310">
    <property type="entry name" value="DNA_ligase_ATP-dep_cent"/>
</dbReference>
<reference evidence="2 3" key="1">
    <citation type="submission" date="2016-10" db="EMBL/GenBank/DDBJ databases">
        <authorList>
            <person name="de Groot N.N."/>
        </authorList>
    </citation>
    <scope>NUCLEOTIDE SEQUENCE [LARGE SCALE GENOMIC DNA]</scope>
    <source>
        <strain evidence="2 3">DSM 44945</strain>
    </source>
</reference>